<feature type="transmembrane region" description="Helical" evidence="1">
    <location>
        <begin position="21"/>
        <end position="41"/>
    </location>
</feature>
<keyword evidence="1" id="KW-0812">Transmembrane</keyword>
<sequence length="149" mass="15948">MEARKDQYEAYVKSVTPVHSTWKNVLMAGISGGLICLAAQISTNCLVQTGMEEKTAALWTMLGLILLSVILTGANVFQRLARVFGAGVLVPITGFANSVASPALEYKAEGQVFGVGCKIFTIAGPVILYGILSSWGLGVVYWGWMMLTQ</sequence>
<keyword evidence="3" id="KW-1185">Reference proteome</keyword>
<organism evidence="2 3">
    <name type="scientific">Clostridium fessum</name>
    <dbReference type="NCBI Taxonomy" id="2126740"/>
    <lineage>
        <taxon>Bacteria</taxon>
        <taxon>Bacillati</taxon>
        <taxon>Bacillota</taxon>
        <taxon>Clostridia</taxon>
        <taxon>Eubacteriales</taxon>
        <taxon>Clostridiaceae</taxon>
        <taxon>Clostridium</taxon>
    </lineage>
</organism>
<name>A0A2T3FUD1_9CLOT</name>
<reference evidence="2 3" key="1">
    <citation type="submission" date="2018-03" db="EMBL/GenBank/DDBJ databases">
        <title>Lachnoclostridium SNUG30386 gen.nov., sp.nov., isolated from human faeces.</title>
        <authorList>
            <person name="Seo B."/>
            <person name="Jeon K."/>
            <person name="Ko G."/>
        </authorList>
    </citation>
    <scope>NUCLEOTIDE SEQUENCE [LARGE SCALE GENOMIC DNA]</scope>
    <source>
        <strain evidence="2 3">SNUG30386</strain>
    </source>
</reference>
<feature type="transmembrane region" description="Helical" evidence="1">
    <location>
        <begin position="56"/>
        <end position="76"/>
    </location>
</feature>
<comment type="caution">
    <text evidence="2">The sequence shown here is derived from an EMBL/GenBank/DDBJ whole genome shotgun (WGS) entry which is preliminary data.</text>
</comment>
<evidence type="ECO:0000313" key="3">
    <source>
        <dbReference type="Proteomes" id="UP000241048"/>
    </source>
</evidence>
<dbReference type="AlphaFoldDB" id="A0A2T3FUD1"/>
<dbReference type="InterPro" id="IPR005562">
    <property type="entry name" value="SpoVA"/>
</dbReference>
<feature type="transmembrane region" description="Helical" evidence="1">
    <location>
        <begin position="83"/>
        <end position="100"/>
    </location>
</feature>
<protein>
    <submittedName>
        <fullName evidence="2">SpoVA protein</fullName>
    </submittedName>
</protein>
<dbReference type="RefSeq" id="WP_107000055.1">
    <property type="nucleotide sequence ID" value="NZ_DBFVRN010000078.1"/>
</dbReference>
<dbReference type="Pfam" id="PF03862">
    <property type="entry name" value="SpoVAC_SpoVAEB"/>
    <property type="match status" value="1"/>
</dbReference>
<dbReference type="EMBL" id="PYLO01000001">
    <property type="protein sequence ID" value="PST38888.1"/>
    <property type="molecule type" value="Genomic_DNA"/>
</dbReference>
<proteinExistence type="predicted"/>
<feature type="transmembrane region" description="Helical" evidence="1">
    <location>
        <begin position="120"/>
        <end position="144"/>
    </location>
</feature>
<dbReference type="PANTHER" id="PTHR38450:SF1">
    <property type="entry name" value="STAGE V SPORULATION PROTEIN AC"/>
    <property type="match status" value="1"/>
</dbReference>
<keyword evidence="1" id="KW-0472">Membrane</keyword>
<gene>
    <name evidence="2" type="ORF">C7U56_02860</name>
</gene>
<evidence type="ECO:0000256" key="1">
    <source>
        <dbReference type="SAM" id="Phobius"/>
    </source>
</evidence>
<keyword evidence="1" id="KW-1133">Transmembrane helix</keyword>
<evidence type="ECO:0000313" key="2">
    <source>
        <dbReference type="EMBL" id="PST38888.1"/>
    </source>
</evidence>
<accession>A0A2T3FUD1</accession>
<dbReference type="Proteomes" id="UP000241048">
    <property type="component" value="Unassembled WGS sequence"/>
</dbReference>
<dbReference type="PANTHER" id="PTHR38450">
    <property type="entry name" value="STAGE V SPORULATION PROTEIN AC-RELATED"/>
    <property type="match status" value="1"/>
</dbReference>